<proteinExistence type="predicted"/>
<comment type="caution">
    <text evidence="1">The sequence shown here is derived from an EMBL/GenBank/DDBJ whole genome shotgun (WGS) entry which is preliminary data.</text>
</comment>
<evidence type="ECO:0000313" key="2">
    <source>
        <dbReference type="Proteomes" id="UP001597138"/>
    </source>
</evidence>
<dbReference type="EMBL" id="JBHUDZ010000007">
    <property type="protein sequence ID" value="MFD1602554.1"/>
    <property type="molecule type" value="Genomic_DNA"/>
</dbReference>
<keyword evidence="2" id="KW-1185">Reference proteome</keyword>
<accession>A0ABW4HCB3</accession>
<evidence type="ECO:0000313" key="1">
    <source>
        <dbReference type="EMBL" id="MFD1602554.1"/>
    </source>
</evidence>
<dbReference type="Proteomes" id="UP001597138">
    <property type="component" value="Unassembled WGS sequence"/>
</dbReference>
<sequence length="158" mass="17806">MKFFMIPLLTIFFFSCQQKETQNVTVTASDAEPVLEKSSISNKEENKQIGDTIFMTYKDEKGIFNAEGSLDSIQSRVYVKFKTEDIGELNGKITPSTGKGNIRFNQIIFPDKTSDGPFGVDLKVQLHQKGNYILVIGHSQMADNPFIGKFKVDLEIKK</sequence>
<evidence type="ECO:0008006" key="3">
    <source>
        <dbReference type="Google" id="ProtNLM"/>
    </source>
</evidence>
<dbReference type="PROSITE" id="PS51257">
    <property type="entry name" value="PROKAR_LIPOPROTEIN"/>
    <property type="match status" value="1"/>
</dbReference>
<dbReference type="RefSeq" id="WP_379816748.1">
    <property type="nucleotide sequence ID" value="NZ_JBHUDZ010000007.1"/>
</dbReference>
<name>A0ABW4HCB3_9FLAO</name>
<protein>
    <recommendedName>
        <fullName evidence="3">Lipoprotein</fullName>
    </recommendedName>
</protein>
<reference evidence="2" key="1">
    <citation type="journal article" date="2019" name="Int. J. Syst. Evol. Microbiol.">
        <title>The Global Catalogue of Microorganisms (GCM) 10K type strain sequencing project: providing services to taxonomists for standard genome sequencing and annotation.</title>
        <authorList>
            <consortium name="The Broad Institute Genomics Platform"/>
            <consortium name="The Broad Institute Genome Sequencing Center for Infectious Disease"/>
            <person name="Wu L."/>
            <person name="Ma J."/>
        </authorList>
    </citation>
    <scope>NUCLEOTIDE SEQUENCE [LARGE SCALE GENOMIC DNA]</scope>
    <source>
        <strain evidence="2">CCUG 70865</strain>
    </source>
</reference>
<gene>
    <name evidence="1" type="ORF">ACFSC2_07390</name>
</gene>
<organism evidence="1 2">
    <name type="scientific">Flavobacterium artemisiae</name>
    <dbReference type="NCBI Taxonomy" id="2126556"/>
    <lineage>
        <taxon>Bacteria</taxon>
        <taxon>Pseudomonadati</taxon>
        <taxon>Bacteroidota</taxon>
        <taxon>Flavobacteriia</taxon>
        <taxon>Flavobacteriales</taxon>
        <taxon>Flavobacteriaceae</taxon>
        <taxon>Flavobacterium</taxon>
    </lineage>
</organism>